<dbReference type="Gene3D" id="1.20.120.530">
    <property type="entry name" value="GntR ligand-binding domain-like"/>
    <property type="match status" value="1"/>
</dbReference>
<proteinExistence type="predicted"/>
<dbReference type="GO" id="GO:0003677">
    <property type="term" value="F:DNA binding"/>
    <property type="evidence" value="ECO:0007669"/>
    <property type="project" value="UniProtKB-KW"/>
</dbReference>
<dbReference type="CDD" id="cd07377">
    <property type="entry name" value="WHTH_GntR"/>
    <property type="match status" value="1"/>
</dbReference>
<dbReference type="AlphaFoldDB" id="A0A3B0UNJ2"/>
<evidence type="ECO:0000259" key="4">
    <source>
        <dbReference type="PROSITE" id="PS50949"/>
    </source>
</evidence>
<dbReference type="EMBL" id="UOEO01000159">
    <property type="protein sequence ID" value="VAW21196.1"/>
    <property type="molecule type" value="Genomic_DNA"/>
</dbReference>
<dbReference type="GO" id="GO:0003700">
    <property type="term" value="F:DNA-binding transcription factor activity"/>
    <property type="evidence" value="ECO:0007669"/>
    <property type="project" value="InterPro"/>
</dbReference>
<evidence type="ECO:0000256" key="1">
    <source>
        <dbReference type="ARBA" id="ARBA00023015"/>
    </source>
</evidence>
<name>A0A3B0UNJ2_9ZZZZ</name>
<dbReference type="SMART" id="SM00345">
    <property type="entry name" value="HTH_GNTR"/>
    <property type="match status" value="1"/>
</dbReference>
<dbReference type="Gene3D" id="1.10.10.10">
    <property type="entry name" value="Winged helix-like DNA-binding domain superfamily/Winged helix DNA-binding domain"/>
    <property type="match status" value="1"/>
</dbReference>
<gene>
    <name evidence="5" type="ORF">MNBD_ALPHA12-2100</name>
</gene>
<dbReference type="Pfam" id="PF00392">
    <property type="entry name" value="GntR"/>
    <property type="match status" value="1"/>
</dbReference>
<sequence>MFNQLRQAIVQLQLRPGNLLSEADVAKQIGTSRQPVREAFIKLADIGLVKIKPQRGTFVTLISTTDVEKARFIREAIEVAIVRKVAMNVTDQDITDLEKLIEQQKKINVSKDYPKFLQLGEAFHVRISRIADFSGAWRVLENSKSQIDRVRYLNLPTKAGADMTISQHQGIVDALATHSPDVAEKAMATHLSTNINSLASIAASHPDLFGD</sequence>
<evidence type="ECO:0000313" key="5">
    <source>
        <dbReference type="EMBL" id="VAW21196.1"/>
    </source>
</evidence>
<evidence type="ECO:0000256" key="2">
    <source>
        <dbReference type="ARBA" id="ARBA00023125"/>
    </source>
</evidence>
<dbReference type="InterPro" id="IPR000524">
    <property type="entry name" value="Tscrpt_reg_HTH_GntR"/>
</dbReference>
<organism evidence="5">
    <name type="scientific">hydrothermal vent metagenome</name>
    <dbReference type="NCBI Taxonomy" id="652676"/>
    <lineage>
        <taxon>unclassified sequences</taxon>
        <taxon>metagenomes</taxon>
        <taxon>ecological metagenomes</taxon>
    </lineage>
</organism>
<dbReference type="PROSITE" id="PS50949">
    <property type="entry name" value="HTH_GNTR"/>
    <property type="match status" value="1"/>
</dbReference>
<dbReference type="Pfam" id="PF07729">
    <property type="entry name" value="FCD"/>
    <property type="match status" value="1"/>
</dbReference>
<feature type="domain" description="HTH gntR-type" evidence="4">
    <location>
        <begin position="1"/>
        <end position="62"/>
    </location>
</feature>
<accession>A0A3B0UNJ2</accession>
<dbReference type="InterPro" id="IPR008920">
    <property type="entry name" value="TF_FadR/GntR_C"/>
</dbReference>
<dbReference type="PANTHER" id="PTHR43537">
    <property type="entry name" value="TRANSCRIPTIONAL REGULATOR, GNTR FAMILY"/>
    <property type="match status" value="1"/>
</dbReference>
<keyword evidence="3" id="KW-0804">Transcription</keyword>
<dbReference type="InterPro" id="IPR011711">
    <property type="entry name" value="GntR_C"/>
</dbReference>
<protein>
    <submittedName>
        <fullName evidence="5">Transcriptional regulator, GntR family</fullName>
    </submittedName>
</protein>
<reference evidence="5" key="1">
    <citation type="submission" date="2018-06" db="EMBL/GenBank/DDBJ databases">
        <authorList>
            <person name="Zhirakovskaya E."/>
        </authorList>
    </citation>
    <scope>NUCLEOTIDE SEQUENCE</scope>
</reference>
<evidence type="ECO:0000256" key="3">
    <source>
        <dbReference type="ARBA" id="ARBA00023163"/>
    </source>
</evidence>
<dbReference type="InterPro" id="IPR036390">
    <property type="entry name" value="WH_DNA-bd_sf"/>
</dbReference>
<dbReference type="PANTHER" id="PTHR43537:SF6">
    <property type="entry name" value="HTH-TYPE TRANSCRIPTIONAL REPRESSOR RSPR"/>
    <property type="match status" value="1"/>
</dbReference>
<keyword evidence="1" id="KW-0805">Transcription regulation</keyword>
<dbReference type="InterPro" id="IPR036388">
    <property type="entry name" value="WH-like_DNA-bd_sf"/>
</dbReference>
<keyword evidence="2" id="KW-0238">DNA-binding</keyword>
<dbReference type="SUPFAM" id="SSF48008">
    <property type="entry name" value="GntR ligand-binding domain-like"/>
    <property type="match status" value="1"/>
</dbReference>
<dbReference type="SUPFAM" id="SSF46785">
    <property type="entry name" value="Winged helix' DNA-binding domain"/>
    <property type="match status" value="1"/>
</dbReference>
<dbReference type="SMART" id="SM00895">
    <property type="entry name" value="FCD"/>
    <property type="match status" value="1"/>
</dbReference>